<dbReference type="EMBL" id="AP024613">
    <property type="protein sequence ID" value="BCV44703.1"/>
    <property type="molecule type" value="Genomic_DNA"/>
</dbReference>
<accession>A0AAD1NM46</accession>
<protein>
    <submittedName>
        <fullName evidence="1">Uncharacterized protein</fullName>
    </submittedName>
</protein>
<dbReference type="RefSeq" id="WP_221055076.1">
    <property type="nucleotide sequence ID" value="NZ_AP024613.1"/>
</dbReference>
<sequence length="87" mass="9649">MIKQKYVGSLTVILGLWLLVVGQVLALSPEEKATAIIQASPAAQNIQRGFKSEYGSLYIFLLKDSQGKSARYLRSSMKDVMTPLFLQ</sequence>
<dbReference type="Proteomes" id="UP000825078">
    <property type="component" value="Chromosome"/>
</dbReference>
<evidence type="ECO:0000313" key="2">
    <source>
        <dbReference type="Proteomes" id="UP000825078"/>
    </source>
</evidence>
<organism evidence="1 2">
    <name type="scientific">Shewanella algae</name>
    <dbReference type="NCBI Taxonomy" id="38313"/>
    <lineage>
        <taxon>Bacteria</taxon>
        <taxon>Pseudomonadati</taxon>
        <taxon>Pseudomonadota</taxon>
        <taxon>Gammaproteobacteria</taxon>
        <taxon>Alteromonadales</taxon>
        <taxon>Shewanellaceae</taxon>
        <taxon>Shewanella</taxon>
    </lineage>
</organism>
<dbReference type="AlphaFoldDB" id="A0AAD1NM46"/>
<reference evidence="1" key="1">
    <citation type="submission" date="2021-05" db="EMBL/GenBank/DDBJ databases">
        <title>Molecular characterization for Shewanella algae harboring chromosomal blaOXA-55-like strains isolated from clinical and environment sample.</title>
        <authorList>
            <person name="Ohama Y."/>
            <person name="Aoki K."/>
            <person name="Harada S."/>
            <person name="Moriya K."/>
            <person name="Ishii Y."/>
            <person name="Tateda K."/>
        </authorList>
    </citation>
    <scope>NUCLEOTIDE SEQUENCE</scope>
    <source>
        <strain evidence="1">TUM17379</strain>
    </source>
</reference>
<name>A0AAD1NM46_9GAMM</name>
<proteinExistence type="predicted"/>
<evidence type="ECO:0000313" key="1">
    <source>
        <dbReference type="EMBL" id="BCV44703.1"/>
    </source>
</evidence>
<gene>
    <name evidence="1" type="ORF">TUM17379_17210</name>
</gene>